<dbReference type="GO" id="GO:0004659">
    <property type="term" value="F:prenyltransferase activity"/>
    <property type="evidence" value="ECO:0007669"/>
    <property type="project" value="InterPro"/>
</dbReference>
<dbReference type="GO" id="GO:0046872">
    <property type="term" value="F:metal ion binding"/>
    <property type="evidence" value="ECO:0007669"/>
    <property type="project" value="UniProtKB-KW"/>
</dbReference>
<evidence type="ECO:0000256" key="1">
    <source>
        <dbReference type="ARBA" id="ARBA00022679"/>
    </source>
</evidence>
<comment type="caution">
    <text evidence="5">The sequence shown here is derived from an EMBL/GenBank/DDBJ whole genome shotgun (WGS) entry which is preliminary data.</text>
</comment>
<evidence type="ECO:0000256" key="2">
    <source>
        <dbReference type="ARBA" id="ARBA00022723"/>
    </source>
</evidence>
<dbReference type="GO" id="GO:0043386">
    <property type="term" value="P:mycotoxin biosynthetic process"/>
    <property type="evidence" value="ECO:0007669"/>
    <property type="project" value="UniProtKB-ARBA"/>
</dbReference>
<evidence type="ECO:0000256" key="4">
    <source>
        <dbReference type="SAM" id="MobiDB-lite"/>
    </source>
</evidence>
<sequence>MSVDDYPFHHSRPVEASELPDGYFHIIPCRLISPPLDSSIIDRAKDDWSRAVGKELPGSILNEKVFSSFPHVYPECPPSKRGLMLGFVTIATLWNDEMGTLETDEHQAIVDDLALAIMSRVKTGTSIACDYKINNIYYSALKGILAQLGCRDDEQNTVLKEFLAILRSQPMPSLNQITFDAYKEQKSKSNAGMFAKLVIPICHDLHISESEQASVASLIKLGSLITGLANDYESFYRDFEEHATSGSLDVIPNAMAVLMANYDYTEEEANNILRREILSLERQFLTNYDDWKASPAFKSADLRAYMALWVTSVGGTCYAQAISPRYHGLKLKTTAEDRAQLVCRNKRNYRLHGYPPPASLKQSSETLRKDGTNSSAGGQGDILAPFKKASAEQLCMAPYEYTRSTPGKQTISKFIECLRSWLHLPDDSASVIEDITNMIFHSTLMIDDIEDDSMLRRGKPAAHVVFGKAQTVNSATYLYAKATRDLDQLQQDACKAAFLDELETLALGQALDLHWKFQKTCPTTGEYLTMVDNKTGGLFRMTLRLLEIESKAEPCPDLMQLITLMGRYYQIRDDYLNLTSDEYTGTKGYCEDLSEGKLSFPLIHALQNSPEADMLRGLLFHRENGHELSLDMKSYIVAEMRKVGSLAHARETALQLFDAMMGTLERVEATLGPNKRLKALLLWLKL</sequence>
<proteinExistence type="predicted"/>
<dbReference type="SUPFAM" id="SSF48576">
    <property type="entry name" value="Terpenoid synthases"/>
    <property type="match status" value="2"/>
</dbReference>
<evidence type="ECO:0000313" key="6">
    <source>
        <dbReference type="Proteomes" id="UP000286921"/>
    </source>
</evidence>
<dbReference type="EMBL" id="BDHI01000022">
    <property type="protein sequence ID" value="GCB25651.1"/>
    <property type="molecule type" value="Genomic_DNA"/>
</dbReference>
<dbReference type="GO" id="GO:0008299">
    <property type="term" value="P:isoprenoid biosynthetic process"/>
    <property type="evidence" value="ECO:0007669"/>
    <property type="project" value="InterPro"/>
</dbReference>
<dbReference type="Proteomes" id="UP000286921">
    <property type="component" value="Unassembled WGS sequence"/>
</dbReference>
<dbReference type="STRING" id="105351.A0A401L2A7"/>
<protein>
    <submittedName>
        <fullName evidence="5">Ophiobolin F synthase</fullName>
    </submittedName>
</protein>
<keyword evidence="2" id="KW-0479">Metal-binding</keyword>
<dbReference type="InterPro" id="IPR033749">
    <property type="entry name" value="Polyprenyl_synt_CS"/>
</dbReference>
<gene>
    <name evidence="5" type="ORF">AAWM_08536</name>
</gene>
<dbReference type="GO" id="GO:0046165">
    <property type="term" value="P:alcohol biosynthetic process"/>
    <property type="evidence" value="ECO:0007669"/>
    <property type="project" value="UniProtKB-ARBA"/>
</dbReference>
<evidence type="ECO:0000256" key="3">
    <source>
        <dbReference type="ARBA" id="ARBA00022842"/>
    </source>
</evidence>
<dbReference type="Pfam" id="PF00348">
    <property type="entry name" value="polyprenyl_synt"/>
    <property type="match status" value="1"/>
</dbReference>
<dbReference type="PROSITE" id="PS00723">
    <property type="entry name" value="POLYPRENYL_SYNTHASE_1"/>
    <property type="match status" value="1"/>
</dbReference>
<feature type="region of interest" description="Disordered" evidence="4">
    <location>
        <begin position="353"/>
        <end position="381"/>
    </location>
</feature>
<keyword evidence="6" id="KW-1185">Reference proteome</keyword>
<dbReference type="AlphaFoldDB" id="A0A401L2A7"/>
<keyword evidence="3" id="KW-0460">Magnesium</keyword>
<dbReference type="Gene3D" id="1.10.600.10">
    <property type="entry name" value="Farnesyl Diphosphate Synthase"/>
    <property type="match status" value="2"/>
</dbReference>
<dbReference type="InterPro" id="IPR008949">
    <property type="entry name" value="Isoprenoid_synthase_dom_sf"/>
</dbReference>
<name>A0A401L2A7_ASPAW</name>
<dbReference type="Pfam" id="PF19086">
    <property type="entry name" value="Terpene_syn_C_2"/>
    <property type="match status" value="1"/>
</dbReference>
<dbReference type="InterPro" id="IPR000092">
    <property type="entry name" value="Polyprenyl_synt"/>
</dbReference>
<evidence type="ECO:0000313" key="5">
    <source>
        <dbReference type="EMBL" id="GCB25651.1"/>
    </source>
</evidence>
<organism evidence="5 6">
    <name type="scientific">Aspergillus awamori</name>
    <name type="common">Black koji mold</name>
    <dbReference type="NCBI Taxonomy" id="105351"/>
    <lineage>
        <taxon>Eukaryota</taxon>
        <taxon>Fungi</taxon>
        <taxon>Dikarya</taxon>
        <taxon>Ascomycota</taxon>
        <taxon>Pezizomycotina</taxon>
        <taxon>Eurotiomycetes</taxon>
        <taxon>Eurotiomycetidae</taxon>
        <taxon>Eurotiales</taxon>
        <taxon>Aspergillaceae</taxon>
        <taxon>Aspergillus</taxon>
    </lineage>
</organism>
<dbReference type="SFLD" id="SFLDS00005">
    <property type="entry name" value="Isoprenoid_Synthase_Type_I"/>
    <property type="match status" value="1"/>
</dbReference>
<dbReference type="PANTHER" id="PTHR12001">
    <property type="entry name" value="GERANYLGERANYL PYROPHOSPHATE SYNTHASE"/>
    <property type="match status" value="1"/>
</dbReference>
<dbReference type="PROSITE" id="PS00444">
    <property type="entry name" value="POLYPRENYL_SYNTHASE_2"/>
    <property type="match status" value="1"/>
</dbReference>
<dbReference type="PANTHER" id="PTHR12001:SF44">
    <property type="entry name" value="GERANYLGERANYL PYROPHOSPHATE SYNTHASE"/>
    <property type="match status" value="1"/>
</dbReference>
<reference evidence="5 6" key="1">
    <citation type="submission" date="2016-09" db="EMBL/GenBank/DDBJ databases">
        <title>Aspergillus awamori IFM 58123T.</title>
        <authorList>
            <person name="Kusuya Y."/>
            <person name="Shimizu M."/>
            <person name="Takahashi H."/>
            <person name="Yaguchi T."/>
        </authorList>
    </citation>
    <scope>NUCLEOTIDE SEQUENCE [LARGE SCALE GENOMIC DNA]</scope>
    <source>
        <strain evidence="5 6">IFM 58123</strain>
    </source>
</reference>
<keyword evidence="1" id="KW-0808">Transferase</keyword>
<accession>A0A401L2A7</accession>